<dbReference type="Proteomes" id="UP001162992">
    <property type="component" value="Chromosome 2"/>
</dbReference>
<gene>
    <name evidence="1" type="ORF">O6H91_02G156300</name>
</gene>
<sequence>MRQAKKFCLAAAQTSYIGAMRLAAILPISCIGAMRLAAILPISSIGAMRLAAILPNEIQPGKNFCLAAAQISCIGAMRLAAILLSELQPGKKILPGCSSDIVHRSNAPGCHPS</sequence>
<keyword evidence="2" id="KW-1185">Reference proteome</keyword>
<comment type="caution">
    <text evidence="1">The sequence shown here is derived from an EMBL/GenBank/DDBJ whole genome shotgun (WGS) entry which is preliminary data.</text>
</comment>
<proteinExistence type="predicted"/>
<dbReference type="EMBL" id="CM055093">
    <property type="protein sequence ID" value="KAJ7567623.1"/>
    <property type="molecule type" value="Genomic_DNA"/>
</dbReference>
<evidence type="ECO:0000313" key="1">
    <source>
        <dbReference type="EMBL" id="KAJ7567623.1"/>
    </source>
</evidence>
<reference evidence="2" key="1">
    <citation type="journal article" date="2024" name="Proc. Natl. Acad. Sci. U.S.A.">
        <title>Extraordinary preservation of gene collinearity over three hundred million years revealed in homosporous lycophytes.</title>
        <authorList>
            <person name="Li C."/>
            <person name="Wickell D."/>
            <person name="Kuo L.Y."/>
            <person name="Chen X."/>
            <person name="Nie B."/>
            <person name="Liao X."/>
            <person name="Peng D."/>
            <person name="Ji J."/>
            <person name="Jenkins J."/>
            <person name="Williams M."/>
            <person name="Shu S."/>
            <person name="Plott C."/>
            <person name="Barry K."/>
            <person name="Rajasekar S."/>
            <person name="Grimwood J."/>
            <person name="Han X."/>
            <person name="Sun S."/>
            <person name="Hou Z."/>
            <person name="He W."/>
            <person name="Dai G."/>
            <person name="Sun C."/>
            <person name="Schmutz J."/>
            <person name="Leebens-Mack J.H."/>
            <person name="Li F.W."/>
            <person name="Wang L."/>
        </authorList>
    </citation>
    <scope>NUCLEOTIDE SEQUENCE [LARGE SCALE GENOMIC DNA]</scope>
    <source>
        <strain evidence="2">cv. PW_Plant_1</strain>
    </source>
</reference>
<name>A0ACC2EMH0_DIPCM</name>
<evidence type="ECO:0000313" key="2">
    <source>
        <dbReference type="Proteomes" id="UP001162992"/>
    </source>
</evidence>
<accession>A0ACC2EMH0</accession>
<protein>
    <submittedName>
        <fullName evidence="1">Uncharacterized protein</fullName>
    </submittedName>
</protein>
<organism evidence="1 2">
    <name type="scientific">Diphasiastrum complanatum</name>
    <name type="common">Issler's clubmoss</name>
    <name type="synonym">Lycopodium complanatum</name>
    <dbReference type="NCBI Taxonomy" id="34168"/>
    <lineage>
        <taxon>Eukaryota</taxon>
        <taxon>Viridiplantae</taxon>
        <taxon>Streptophyta</taxon>
        <taxon>Embryophyta</taxon>
        <taxon>Tracheophyta</taxon>
        <taxon>Lycopodiopsida</taxon>
        <taxon>Lycopodiales</taxon>
        <taxon>Lycopodiaceae</taxon>
        <taxon>Lycopodioideae</taxon>
        <taxon>Diphasiastrum</taxon>
    </lineage>
</organism>